<keyword evidence="1" id="KW-0812">Transmembrane</keyword>
<comment type="caution">
    <text evidence="2">The sequence shown here is derived from an EMBL/GenBank/DDBJ whole genome shotgun (WGS) entry which is preliminary data.</text>
</comment>
<gene>
    <name evidence="2" type="ORF">LCGC14_0137260</name>
</gene>
<sequence length="40" mass="4478">MMALKTNYRGLSLLMDLNWDRALYFGFLLIALTAGAWVGA</sequence>
<dbReference type="EMBL" id="LAZR01000047">
    <property type="protein sequence ID" value="KKN99282.1"/>
    <property type="molecule type" value="Genomic_DNA"/>
</dbReference>
<feature type="transmembrane region" description="Helical" evidence="1">
    <location>
        <begin position="21"/>
        <end position="39"/>
    </location>
</feature>
<keyword evidence="1" id="KW-0472">Membrane</keyword>
<organism evidence="2">
    <name type="scientific">marine sediment metagenome</name>
    <dbReference type="NCBI Taxonomy" id="412755"/>
    <lineage>
        <taxon>unclassified sequences</taxon>
        <taxon>metagenomes</taxon>
        <taxon>ecological metagenomes</taxon>
    </lineage>
</organism>
<keyword evidence="1" id="KW-1133">Transmembrane helix</keyword>
<accession>A0A0F9VHJ9</accession>
<reference evidence="2" key="1">
    <citation type="journal article" date="2015" name="Nature">
        <title>Complex archaea that bridge the gap between prokaryotes and eukaryotes.</title>
        <authorList>
            <person name="Spang A."/>
            <person name="Saw J.H."/>
            <person name="Jorgensen S.L."/>
            <person name="Zaremba-Niedzwiedzka K."/>
            <person name="Martijn J."/>
            <person name="Lind A.E."/>
            <person name="van Eijk R."/>
            <person name="Schleper C."/>
            <person name="Guy L."/>
            <person name="Ettema T.J."/>
        </authorList>
    </citation>
    <scope>NUCLEOTIDE SEQUENCE</scope>
</reference>
<protein>
    <submittedName>
        <fullName evidence="2">Uncharacterized protein</fullName>
    </submittedName>
</protein>
<name>A0A0F9VHJ9_9ZZZZ</name>
<dbReference type="AlphaFoldDB" id="A0A0F9VHJ9"/>
<evidence type="ECO:0000256" key="1">
    <source>
        <dbReference type="SAM" id="Phobius"/>
    </source>
</evidence>
<evidence type="ECO:0000313" key="2">
    <source>
        <dbReference type="EMBL" id="KKN99282.1"/>
    </source>
</evidence>
<proteinExistence type="predicted"/>